<evidence type="ECO:0000313" key="7">
    <source>
        <dbReference type="Proteomes" id="UP000297975"/>
    </source>
</evidence>
<dbReference type="Proteomes" id="UP000297975">
    <property type="component" value="Unassembled WGS sequence"/>
</dbReference>
<protein>
    <submittedName>
        <fullName evidence="6">DUF4870 domain-containing protein</fullName>
    </submittedName>
</protein>
<sequence>MLTFSIKLFNRGVYMNFTIQEKLLSVIPHIIAMLPIPLINIVLVYIYRIIVGTDSTLIENHTRNNINFQLSYHLYLIILFAIIAIVANFPFNLLGLFDSTPIVGLLGIGVGLIAFGFLLIQWFLYIALLIFAMIKALLGEYIKFPLTIRFLK</sequence>
<name>A0A4Y8IDK5_9BACI</name>
<evidence type="ECO:0000256" key="5">
    <source>
        <dbReference type="SAM" id="Phobius"/>
    </source>
</evidence>
<feature type="transmembrane region" description="Helical" evidence="5">
    <location>
        <begin position="72"/>
        <end position="91"/>
    </location>
</feature>
<comment type="caution">
    <text evidence="6">The sequence shown here is derived from an EMBL/GenBank/DDBJ whole genome shotgun (WGS) entry which is preliminary data.</text>
</comment>
<feature type="transmembrane region" description="Helical" evidence="5">
    <location>
        <begin position="103"/>
        <end position="134"/>
    </location>
</feature>
<feature type="transmembrane region" description="Helical" evidence="5">
    <location>
        <begin position="26"/>
        <end position="51"/>
    </location>
</feature>
<proteinExistence type="predicted"/>
<organism evidence="6 7">
    <name type="scientific">Filobacillus milosensis</name>
    <dbReference type="NCBI Taxonomy" id="94137"/>
    <lineage>
        <taxon>Bacteria</taxon>
        <taxon>Bacillati</taxon>
        <taxon>Bacillota</taxon>
        <taxon>Bacilli</taxon>
        <taxon>Bacillales</taxon>
        <taxon>Bacillaceae</taxon>
        <taxon>Filobacillus</taxon>
    </lineage>
</organism>
<accession>A0A4Y8IDK5</accession>
<evidence type="ECO:0000256" key="1">
    <source>
        <dbReference type="ARBA" id="ARBA00004141"/>
    </source>
</evidence>
<keyword evidence="2 5" id="KW-0812">Transmembrane</keyword>
<evidence type="ECO:0000256" key="3">
    <source>
        <dbReference type="ARBA" id="ARBA00022989"/>
    </source>
</evidence>
<keyword evidence="3 5" id="KW-1133">Transmembrane helix</keyword>
<dbReference type="EMBL" id="SOPW01000031">
    <property type="protein sequence ID" value="TFB13079.1"/>
    <property type="molecule type" value="Genomic_DNA"/>
</dbReference>
<evidence type="ECO:0000313" key="6">
    <source>
        <dbReference type="EMBL" id="TFB13079.1"/>
    </source>
</evidence>
<keyword evidence="4 5" id="KW-0472">Membrane</keyword>
<keyword evidence="7" id="KW-1185">Reference proteome</keyword>
<comment type="subcellular location">
    <subcellularLocation>
        <location evidence="1">Membrane</location>
        <topology evidence="1">Multi-pass membrane protein</topology>
    </subcellularLocation>
</comment>
<gene>
    <name evidence="6" type="ORF">E3U55_16725</name>
</gene>
<evidence type="ECO:0000256" key="2">
    <source>
        <dbReference type="ARBA" id="ARBA00022692"/>
    </source>
</evidence>
<dbReference type="Pfam" id="PF09685">
    <property type="entry name" value="MamF_MmsF"/>
    <property type="match status" value="1"/>
</dbReference>
<evidence type="ECO:0000256" key="4">
    <source>
        <dbReference type="ARBA" id="ARBA00023136"/>
    </source>
</evidence>
<reference evidence="6 7" key="1">
    <citation type="submission" date="2019-03" db="EMBL/GenBank/DDBJ databases">
        <authorList>
            <person name="He R.-H."/>
        </authorList>
    </citation>
    <scope>NUCLEOTIDE SEQUENCE [LARGE SCALE GENOMIC DNA]</scope>
    <source>
        <strain evidence="7">SH 714</strain>
    </source>
</reference>
<dbReference type="InterPro" id="IPR019109">
    <property type="entry name" value="MamF_MmsF"/>
</dbReference>
<dbReference type="OrthoDB" id="2866610at2"/>
<dbReference type="AlphaFoldDB" id="A0A4Y8IDK5"/>